<dbReference type="GO" id="GO:0006412">
    <property type="term" value="P:translation"/>
    <property type="evidence" value="ECO:0007669"/>
    <property type="project" value="InterPro"/>
</dbReference>
<keyword evidence="4" id="KW-0496">Mitochondrion</keyword>
<dbReference type="Gene3D" id="3.30.420.80">
    <property type="entry name" value="Ribosomal protein S11"/>
    <property type="match status" value="1"/>
</dbReference>
<dbReference type="InterPro" id="IPR001971">
    <property type="entry name" value="Ribosomal_uS11"/>
</dbReference>
<evidence type="ECO:0000256" key="3">
    <source>
        <dbReference type="ARBA" id="ARBA00023274"/>
    </source>
</evidence>
<evidence type="ECO:0000313" key="4">
    <source>
        <dbReference type="EMBL" id="QBX98466.1"/>
    </source>
</evidence>
<dbReference type="GO" id="GO:0005840">
    <property type="term" value="C:ribosome"/>
    <property type="evidence" value="ECO:0007669"/>
    <property type="project" value="UniProtKB-KW"/>
</dbReference>
<evidence type="ECO:0000256" key="2">
    <source>
        <dbReference type="ARBA" id="ARBA00022980"/>
    </source>
</evidence>
<dbReference type="GO" id="GO:1990904">
    <property type="term" value="C:ribonucleoprotein complex"/>
    <property type="evidence" value="ECO:0007669"/>
    <property type="project" value="UniProtKB-KW"/>
</dbReference>
<protein>
    <submittedName>
        <fullName evidence="4">Ribosomal protein S11</fullName>
    </submittedName>
</protein>
<dbReference type="GO" id="GO:0003735">
    <property type="term" value="F:structural constituent of ribosome"/>
    <property type="evidence" value="ECO:0007669"/>
    <property type="project" value="InterPro"/>
</dbReference>
<dbReference type="Pfam" id="PF00411">
    <property type="entry name" value="Ribosomal_S11"/>
    <property type="match status" value="1"/>
</dbReference>
<accession>A0A4D6C3Y8</accession>
<proteinExistence type="inferred from homology"/>
<organism evidence="4">
    <name type="scientific">Chloropicon primus</name>
    <dbReference type="NCBI Taxonomy" id="1764295"/>
    <lineage>
        <taxon>Eukaryota</taxon>
        <taxon>Viridiplantae</taxon>
        <taxon>Chlorophyta</taxon>
        <taxon>Chloropicophyceae</taxon>
        <taxon>Chloropicales</taxon>
        <taxon>Chloropicaceae</taxon>
        <taxon>Chloropicon</taxon>
    </lineage>
</organism>
<reference evidence="4" key="1">
    <citation type="journal article" date="2019" name="Genome Biol. Evol.">
        <title>Tracing the Evolution of the Plastome and Mitogenome in the Chloropicophyceae Uncovered Convergent tRNA Gene Losses and a Variant Plastid Genetic Code.</title>
        <authorList>
            <person name="Turmel M."/>
            <person name="Dos Santos A.L."/>
            <person name="Otis C."/>
            <person name="Sergerie R."/>
            <person name="Lemieux C."/>
        </authorList>
    </citation>
    <scope>NUCLEOTIDE SEQUENCE</scope>
</reference>
<gene>
    <name evidence="4" type="primary">rps11</name>
</gene>
<dbReference type="PANTHER" id="PTHR11759">
    <property type="entry name" value="40S RIBOSOMAL PROTEIN S14/30S RIBOSOMAL PROTEIN S11"/>
    <property type="match status" value="1"/>
</dbReference>
<dbReference type="SUPFAM" id="SSF53137">
    <property type="entry name" value="Translational machinery components"/>
    <property type="match status" value="1"/>
</dbReference>
<dbReference type="InterPro" id="IPR036967">
    <property type="entry name" value="Ribosomal_uS11_sf"/>
</dbReference>
<evidence type="ECO:0000256" key="1">
    <source>
        <dbReference type="ARBA" id="ARBA00006194"/>
    </source>
</evidence>
<dbReference type="HAMAP" id="MF_01310">
    <property type="entry name" value="Ribosomal_uS11"/>
    <property type="match status" value="1"/>
</dbReference>
<comment type="similarity">
    <text evidence="1">Belongs to the universal ribosomal protein uS11 family.</text>
</comment>
<keyword evidence="3" id="KW-0687">Ribonucleoprotein</keyword>
<dbReference type="RefSeq" id="YP_009646586.1">
    <property type="nucleotide sequence ID" value="NC_042490.1"/>
</dbReference>
<geneLocation type="mitochondrion" evidence="4"/>
<sequence length="338" mass="40158">MKNEVKKKSLELFKSSFKKERIPRKGRLLSFKGWKPLYQDLKKRTRKNKYWIREWEERPISWLKRIRHWEKRVKSWEEEKLLLLNSGVSLKERENLPLRGEKGGRHSYIPYYHRRKFYKRPKDPISLAYHEKCFNRGLRRLRKYNKIPYWLKNKKGIDNTGVESRNLSRKEGVFETGKSLEIFNHLRRFSRLSLRSEKGGNKSNYYKLRRQKKETSFLRRGIPKKRIGIVHINAGLKNTIISLTDLNKDVKAWGSNGSVGFKRKKRKSPYASFVAGQNIGNKAVDLGYRGVIIHLKGVGRGRHNSCRGLAGTRLKILRIKDQIRLPHNGCRLRKKRRV</sequence>
<dbReference type="AlphaFoldDB" id="A0A4D6C3Y8"/>
<dbReference type="EMBL" id="MK085998">
    <property type="protein sequence ID" value="QBX98466.1"/>
    <property type="molecule type" value="Genomic_DNA"/>
</dbReference>
<dbReference type="GeneID" id="40351434"/>
<name>A0A4D6C3Y8_9CHLO</name>
<keyword evidence="2 4" id="KW-0689">Ribosomal protein</keyword>